<dbReference type="PANTHER" id="PTHR42948">
    <property type="entry name" value="TRANSPORTER"/>
    <property type="match status" value="1"/>
</dbReference>
<evidence type="ECO:0000256" key="6">
    <source>
        <dbReference type="SAM" id="Phobius"/>
    </source>
</evidence>
<keyword evidence="5 6" id="KW-0472">Membrane</keyword>
<dbReference type="NCBIfam" id="NF037979">
    <property type="entry name" value="Na_transp"/>
    <property type="match status" value="1"/>
</dbReference>
<name>A0A4R2QW33_9PSEU</name>
<reference evidence="7 8" key="1">
    <citation type="submission" date="2019-03" db="EMBL/GenBank/DDBJ databases">
        <title>Genomic Encyclopedia of Type Strains, Phase IV (KMG-IV): sequencing the most valuable type-strain genomes for metagenomic binning, comparative biology and taxonomic classification.</title>
        <authorList>
            <person name="Goeker M."/>
        </authorList>
    </citation>
    <scope>NUCLEOTIDE SEQUENCE [LARGE SCALE GENOMIC DNA]</scope>
    <source>
        <strain evidence="7 8">DSM 45765</strain>
    </source>
</reference>
<dbReference type="Proteomes" id="UP000294911">
    <property type="component" value="Unassembled WGS sequence"/>
</dbReference>
<gene>
    <name evidence="7" type="ORF">EV191_103338</name>
</gene>
<feature type="transmembrane region" description="Helical" evidence="6">
    <location>
        <begin position="317"/>
        <end position="343"/>
    </location>
</feature>
<evidence type="ECO:0000313" key="8">
    <source>
        <dbReference type="Proteomes" id="UP000294911"/>
    </source>
</evidence>
<feature type="transmembrane region" description="Helical" evidence="6">
    <location>
        <begin position="12"/>
        <end position="32"/>
    </location>
</feature>
<dbReference type="PRINTS" id="PR00176">
    <property type="entry name" value="NANEUSMPORT"/>
</dbReference>
<keyword evidence="8" id="KW-1185">Reference proteome</keyword>
<dbReference type="Pfam" id="PF00209">
    <property type="entry name" value="SNF"/>
    <property type="match status" value="2"/>
</dbReference>
<feature type="transmembrane region" description="Helical" evidence="6">
    <location>
        <begin position="223"/>
        <end position="247"/>
    </location>
</feature>
<proteinExistence type="predicted"/>
<evidence type="ECO:0000256" key="3">
    <source>
        <dbReference type="ARBA" id="ARBA00022692"/>
    </source>
</evidence>
<comment type="subcellular location">
    <subcellularLocation>
        <location evidence="1">Membrane</location>
        <topology evidence="1">Multi-pass membrane protein</topology>
    </subcellularLocation>
</comment>
<dbReference type="EMBL" id="SLXQ01000003">
    <property type="protein sequence ID" value="TCP54293.1"/>
    <property type="molecule type" value="Genomic_DNA"/>
</dbReference>
<dbReference type="SUPFAM" id="SSF161070">
    <property type="entry name" value="SNF-like"/>
    <property type="match status" value="1"/>
</dbReference>
<feature type="transmembrane region" description="Helical" evidence="6">
    <location>
        <begin position="182"/>
        <end position="203"/>
    </location>
</feature>
<dbReference type="PANTHER" id="PTHR42948:SF1">
    <property type="entry name" value="TRANSPORTER"/>
    <property type="match status" value="1"/>
</dbReference>
<keyword evidence="4 6" id="KW-1133">Transmembrane helix</keyword>
<dbReference type="OrthoDB" id="9762833at2"/>
<dbReference type="CDD" id="cd10334">
    <property type="entry name" value="SLC6sbd_u1"/>
    <property type="match status" value="1"/>
</dbReference>
<evidence type="ECO:0000313" key="7">
    <source>
        <dbReference type="EMBL" id="TCP54293.1"/>
    </source>
</evidence>
<evidence type="ECO:0000256" key="5">
    <source>
        <dbReference type="ARBA" id="ARBA00023136"/>
    </source>
</evidence>
<dbReference type="PROSITE" id="PS50267">
    <property type="entry name" value="NA_NEUROTRAN_SYMP_3"/>
    <property type="match status" value="1"/>
</dbReference>
<feature type="transmembrane region" description="Helical" evidence="6">
    <location>
        <begin position="392"/>
        <end position="409"/>
    </location>
</feature>
<protein>
    <submittedName>
        <fullName evidence="7">NSS family neurotransmitter:Na+ symporter</fullName>
    </submittedName>
</protein>
<comment type="caution">
    <text evidence="7">The sequence shown here is derived from an EMBL/GenBank/DDBJ whole genome shotgun (WGS) entry which is preliminary data.</text>
</comment>
<feature type="transmembrane region" description="Helical" evidence="6">
    <location>
        <begin position="268"/>
        <end position="289"/>
    </location>
</feature>
<feature type="transmembrane region" description="Helical" evidence="6">
    <location>
        <begin position="468"/>
        <end position="488"/>
    </location>
</feature>
<feature type="transmembrane region" description="Helical" evidence="6">
    <location>
        <begin position="88"/>
        <end position="111"/>
    </location>
</feature>
<evidence type="ECO:0000256" key="2">
    <source>
        <dbReference type="ARBA" id="ARBA00022448"/>
    </source>
</evidence>
<feature type="transmembrane region" description="Helical" evidence="6">
    <location>
        <begin position="44"/>
        <end position="67"/>
    </location>
</feature>
<sequence length="508" mass="54315">MQDRPREQWGTRAGFLLAAIGSAIGLGNIWRFPYVAYDGGGGAFLVPYLVALLTAGIPLLILEYTIGHKYRGAPPTAFLRMSKAAQPLGWWQVGVSFVIAVYYAVIVAWAVRFAGFSINKQWGNDPDSFFFNDFLQVADEPGAPTSYVSGVAWPLIAVWVITLGVLLLGVRKGIERANRIFIPLLVVLFLVLVVRALTLPGAVDGLNALFTPDWSEITNGSVWVAAYGQIFFSLSIGFGIMITYTSYLRRKADLTGSALVAGFSNSSFEILAGIGVFATLGFMAGAAGVPVGELATDGIGLAFVAFPEIISNMPAGALFGVLFFGSLAIAGFTSLISIVQVVVGAVQDRTGIGRVPAVLGAGGVTALVSIALFPTNEGMYILDVVDRFINQYGIALAGLVVVIAVSWIMRKLPVLQRHANQTSAVPLGGWWRIMLGLITPIVLGWMMWDSLRTELSANYEDYPTSLLISAGWAVALGVIVFAVIMSVLPWKHGGRETQPTEAGEEAKN</sequence>
<feature type="transmembrane region" description="Helical" evidence="6">
    <location>
        <begin position="430"/>
        <end position="448"/>
    </location>
</feature>
<dbReference type="RefSeq" id="WP_132877043.1">
    <property type="nucleotide sequence ID" value="NZ_SLXQ01000003.1"/>
</dbReference>
<accession>A0A4R2QW33</accession>
<dbReference type="InterPro" id="IPR000175">
    <property type="entry name" value="Na/ntran_symport"/>
</dbReference>
<feature type="transmembrane region" description="Helical" evidence="6">
    <location>
        <begin position="355"/>
        <end position="372"/>
    </location>
</feature>
<dbReference type="GO" id="GO:0016020">
    <property type="term" value="C:membrane"/>
    <property type="evidence" value="ECO:0007669"/>
    <property type="project" value="UniProtKB-SubCell"/>
</dbReference>
<keyword evidence="2" id="KW-0813">Transport</keyword>
<dbReference type="InterPro" id="IPR037272">
    <property type="entry name" value="SNS_sf"/>
</dbReference>
<evidence type="ECO:0000256" key="1">
    <source>
        <dbReference type="ARBA" id="ARBA00004141"/>
    </source>
</evidence>
<dbReference type="AlphaFoldDB" id="A0A4R2QW33"/>
<feature type="transmembrane region" description="Helical" evidence="6">
    <location>
        <begin position="151"/>
        <end position="170"/>
    </location>
</feature>
<evidence type="ECO:0000256" key="4">
    <source>
        <dbReference type="ARBA" id="ARBA00022989"/>
    </source>
</evidence>
<keyword evidence="3 6" id="KW-0812">Transmembrane</keyword>
<organism evidence="7 8">
    <name type="scientific">Tamaricihabitans halophyticus</name>
    <dbReference type="NCBI Taxonomy" id="1262583"/>
    <lineage>
        <taxon>Bacteria</taxon>
        <taxon>Bacillati</taxon>
        <taxon>Actinomycetota</taxon>
        <taxon>Actinomycetes</taxon>
        <taxon>Pseudonocardiales</taxon>
        <taxon>Pseudonocardiaceae</taxon>
        <taxon>Tamaricihabitans</taxon>
    </lineage>
</organism>